<comment type="caution">
    <text evidence="2">The sequence shown here is derived from an EMBL/GenBank/DDBJ whole genome shotgun (WGS) entry which is preliminary data.</text>
</comment>
<protein>
    <submittedName>
        <fullName evidence="2">Uncharacterized protein</fullName>
    </submittedName>
</protein>
<evidence type="ECO:0000313" key="2">
    <source>
        <dbReference type="EMBL" id="KAK4500599.1"/>
    </source>
</evidence>
<keyword evidence="3" id="KW-1185">Reference proteome</keyword>
<proteinExistence type="predicted"/>
<organism evidence="2 3">
    <name type="scientific">Zasmidium cellare</name>
    <name type="common">Wine cellar mold</name>
    <name type="synonym">Racodium cellare</name>
    <dbReference type="NCBI Taxonomy" id="395010"/>
    <lineage>
        <taxon>Eukaryota</taxon>
        <taxon>Fungi</taxon>
        <taxon>Dikarya</taxon>
        <taxon>Ascomycota</taxon>
        <taxon>Pezizomycotina</taxon>
        <taxon>Dothideomycetes</taxon>
        <taxon>Dothideomycetidae</taxon>
        <taxon>Mycosphaerellales</taxon>
        <taxon>Mycosphaerellaceae</taxon>
        <taxon>Zasmidium</taxon>
    </lineage>
</organism>
<name>A0ABR0EGF5_ZASCE</name>
<gene>
    <name evidence="2" type="ORF">PRZ48_008788</name>
</gene>
<evidence type="ECO:0000256" key="1">
    <source>
        <dbReference type="SAM" id="SignalP"/>
    </source>
</evidence>
<reference evidence="2 3" key="1">
    <citation type="journal article" date="2023" name="G3 (Bethesda)">
        <title>A chromosome-level genome assembly of Zasmidium syzygii isolated from banana leaves.</title>
        <authorList>
            <person name="van Westerhoven A.C."/>
            <person name="Mehrabi R."/>
            <person name="Talebi R."/>
            <person name="Steentjes M.B.F."/>
            <person name="Corcolon B."/>
            <person name="Chong P.A."/>
            <person name="Kema G.H.J."/>
            <person name="Seidl M.F."/>
        </authorList>
    </citation>
    <scope>NUCLEOTIDE SEQUENCE [LARGE SCALE GENOMIC DNA]</scope>
    <source>
        <strain evidence="2 3">P124</strain>
    </source>
</reference>
<feature type="chain" id="PRO_5046538770" evidence="1">
    <location>
        <begin position="20"/>
        <end position="142"/>
    </location>
</feature>
<sequence length="142" mass="15193">MQLTALLTLALGLTATTSAADLATTCRHKIAYLPANINKFCSQDFTVPSDYARNGLNWGPINDGRMRVTGPCSPAQPVSKDVCVRQMLEVCASGGPKGGGTRYFGRNGCQAWTIVPPKKNLPLIGLGTRGIKRGEEDVDEEI</sequence>
<evidence type="ECO:0000313" key="3">
    <source>
        <dbReference type="Proteomes" id="UP001305779"/>
    </source>
</evidence>
<feature type="signal peptide" evidence="1">
    <location>
        <begin position="1"/>
        <end position="19"/>
    </location>
</feature>
<accession>A0ABR0EGF5</accession>
<keyword evidence="1" id="KW-0732">Signal</keyword>
<dbReference type="Proteomes" id="UP001305779">
    <property type="component" value="Unassembled WGS sequence"/>
</dbReference>
<dbReference type="EMBL" id="JAXOVC010000006">
    <property type="protein sequence ID" value="KAK4500599.1"/>
    <property type="molecule type" value="Genomic_DNA"/>
</dbReference>